<sequence length="456" mass="50301">MMLFPKTAARRYALAAIAVLALRLLSLPLYPLTDTTEARYALVARLMADSGDWITPWFASGVPFWGKPPLLFWATGGLMQLFGFGEFTARAGTWIPSALLALLTVVWARRRYGASIANLASLMLVSGVLFFVTSGSVLTDNWLALGLGLIVVGSFECHRSSVIALLTITLGVAIGMLAKGPLVVVLGGPPALLSAWLLGSKRFRAIGLLCLACLLGGLLTVPWYLAAELKTPGFIDYFIVGEHWRRYLEPGWAGDRYGSAHLQPLGKIWLLAIPAFLPWLPLAPLAWRGRREDLEGWLLLAWALWPALFFTAAHNILSTYLLPSAMPLAVWLSRGLCARPQQNSGMLLLMSSVAPLLLFAAMLVHAFGGFALRSERDLIAQCDRYPGPQRPVFFTDDPPFSARLYGGDRVHPLSGVVAPPEAACWARRKRDVDAIAGWHPVFEDKRYRLWIRRERE</sequence>
<keyword evidence="7 8" id="KW-0472">Membrane</keyword>
<feature type="transmembrane region" description="Helical" evidence="8">
    <location>
        <begin position="353"/>
        <end position="372"/>
    </location>
</feature>
<dbReference type="Pfam" id="PF02366">
    <property type="entry name" value="PMT"/>
    <property type="match status" value="1"/>
</dbReference>
<evidence type="ECO:0000256" key="1">
    <source>
        <dbReference type="ARBA" id="ARBA00004651"/>
    </source>
</evidence>
<keyword evidence="5 8" id="KW-0812">Transmembrane</keyword>
<keyword evidence="2" id="KW-1003">Cell membrane</keyword>
<keyword evidence="11" id="KW-1185">Reference proteome</keyword>
<feature type="transmembrane region" description="Helical" evidence="8">
    <location>
        <begin position="87"/>
        <end position="107"/>
    </location>
</feature>
<accession>A0ABU2WEP9</accession>
<evidence type="ECO:0000256" key="8">
    <source>
        <dbReference type="SAM" id="Phobius"/>
    </source>
</evidence>
<keyword evidence="4" id="KW-0808">Transferase</keyword>
<dbReference type="InterPro" id="IPR050297">
    <property type="entry name" value="LipidA_mod_glycosyltrf_83"/>
</dbReference>
<dbReference type="InterPro" id="IPR003342">
    <property type="entry name" value="ArnT-like_N"/>
</dbReference>
<feature type="transmembrane region" description="Helical" evidence="8">
    <location>
        <begin position="12"/>
        <end position="30"/>
    </location>
</feature>
<feature type="transmembrane region" description="Helical" evidence="8">
    <location>
        <begin position="119"/>
        <end position="143"/>
    </location>
</feature>
<proteinExistence type="predicted"/>
<name>A0ABU2WEP9_9GAMM</name>
<comment type="caution">
    <text evidence="10">The sequence shown here is derived from an EMBL/GenBank/DDBJ whole genome shotgun (WGS) entry which is preliminary data.</text>
</comment>
<evidence type="ECO:0000256" key="7">
    <source>
        <dbReference type="ARBA" id="ARBA00023136"/>
    </source>
</evidence>
<dbReference type="PANTHER" id="PTHR33908">
    <property type="entry name" value="MANNOSYLTRANSFERASE YKCB-RELATED"/>
    <property type="match status" value="1"/>
</dbReference>
<evidence type="ECO:0000313" key="10">
    <source>
        <dbReference type="EMBL" id="MDT0496335.1"/>
    </source>
</evidence>
<dbReference type="Proteomes" id="UP001254608">
    <property type="component" value="Unassembled WGS sequence"/>
</dbReference>
<evidence type="ECO:0000256" key="6">
    <source>
        <dbReference type="ARBA" id="ARBA00022989"/>
    </source>
</evidence>
<feature type="transmembrane region" description="Helical" evidence="8">
    <location>
        <begin position="205"/>
        <end position="225"/>
    </location>
</feature>
<comment type="subcellular location">
    <subcellularLocation>
        <location evidence="1">Cell membrane</location>
        <topology evidence="1">Multi-pass membrane protein</topology>
    </subcellularLocation>
</comment>
<dbReference type="RefSeq" id="WP_311363728.1">
    <property type="nucleotide sequence ID" value="NZ_JAVRIC010000003.1"/>
</dbReference>
<protein>
    <submittedName>
        <fullName evidence="10">Phospholipid carrier-dependent glycosyltransferase</fullName>
    </submittedName>
</protein>
<organism evidence="10 11">
    <name type="scientific">Banduia mediterranea</name>
    <dbReference type="NCBI Taxonomy" id="3075609"/>
    <lineage>
        <taxon>Bacteria</taxon>
        <taxon>Pseudomonadati</taxon>
        <taxon>Pseudomonadota</taxon>
        <taxon>Gammaproteobacteria</taxon>
        <taxon>Nevskiales</taxon>
        <taxon>Algiphilaceae</taxon>
        <taxon>Banduia</taxon>
    </lineage>
</organism>
<dbReference type="EMBL" id="JAVRIC010000003">
    <property type="protein sequence ID" value="MDT0496335.1"/>
    <property type="molecule type" value="Genomic_DNA"/>
</dbReference>
<evidence type="ECO:0000259" key="9">
    <source>
        <dbReference type="Pfam" id="PF02366"/>
    </source>
</evidence>
<evidence type="ECO:0000313" key="11">
    <source>
        <dbReference type="Proteomes" id="UP001254608"/>
    </source>
</evidence>
<keyword evidence="6 8" id="KW-1133">Transmembrane helix</keyword>
<feature type="transmembrane region" description="Helical" evidence="8">
    <location>
        <begin position="299"/>
        <end position="322"/>
    </location>
</feature>
<reference evidence="10 11" key="1">
    <citation type="submission" date="2023-09" db="EMBL/GenBank/DDBJ databases">
        <authorList>
            <person name="Rey-Velasco X."/>
        </authorList>
    </citation>
    <scope>NUCLEOTIDE SEQUENCE [LARGE SCALE GENOMIC DNA]</scope>
    <source>
        <strain evidence="10 11">W345</strain>
    </source>
</reference>
<feature type="domain" description="ArnT-like N-terminal" evidence="9">
    <location>
        <begin position="33"/>
        <end position="238"/>
    </location>
</feature>
<feature type="transmembrane region" description="Helical" evidence="8">
    <location>
        <begin position="268"/>
        <end position="287"/>
    </location>
</feature>
<evidence type="ECO:0000256" key="2">
    <source>
        <dbReference type="ARBA" id="ARBA00022475"/>
    </source>
</evidence>
<keyword evidence="3" id="KW-0328">Glycosyltransferase</keyword>
<evidence type="ECO:0000256" key="3">
    <source>
        <dbReference type="ARBA" id="ARBA00022676"/>
    </source>
</evidence>
<evidence type="ECO:0000256" key="4">
    <source>
        <dbReference type="ARBA" id="ARBA00022679"/>
    </source>
</evidence>
<gene>
    <name evidence="10" type="ORF">RM530_03000</name>
</gene>
<feature type="transmembrane region" description="Helical" evidence="8">
    <location>
        <begin position="163"/>
        <end position="193"/>
    </location>
</feature>
<evidence type="ECO:0000256" key="5">
    <source>
        <dbReference type="ARBA" id="ARBA00022692"/>
    </source>
</evidence>
<dbReference type="PANTHER" id="PTHR33908:SF3">
    <property type="entry name" value="UNDECAPRENYL PHOSPHATE-ALPHA-4-AMINO-4-DEOXY-L-ARABINOSE ARABINOSYL TRANSFERASE"/>
    <property type="match status" value="1"/>
</dbReference>